<dbReference type="GO" id="GO:0046872">
    <property type="term" value="F:metal ion binding"/>
    <property type="evidence" value="ECO:0007669"/>
    <property type="project" value="UniProtKB-KW"/>
</dbReference>
<evidence type="ECO:0000256" key="4">
    <source>
        <dbReference type="ARBA" id="ARBA00023157"/>
    </source>
</evidence>
<evidence type="ECO:0000313" key="8">
    <source>
        <dbReference type="Proteomes" id="UP001321473"/>
    </source>
</evidence>
<dbReference type="PANTHER" id="PTHR13593:SF103">
    <property type="entry name" value="RE10370P"/>
    <property type="match status" value="1"/>
</dbReference>
<accession>A0AAQ4F1L7</accession>
<protein>
    <recommendedName>
        <fullName evidence="9">Catalytic domain of phosphatidylinositol-specific phospholipase c x domain protein</fullName>
    </recommendedName>
</protein>
<reference evidence="7 8" key="1">
    <citation type="journal article" date="2023" name="Arcadia Sci">
        <title>De novo assembly of a long-read Amblyomma americanum tick genome.</title>
        <authorList>
            <person name="Chou S."/>
            <person name="Poskanzer K.E."/>
            <person name="Rollins M."/>
            <person name="Thuy-Boun P.S."/>
        </authorList>
    </citation>
    <scope>NUCLEOTIDE SEQUENCE [LARGE SCALE GENOMIC DNA]</scope>
    <source>
        <strain evidence="7">F_SG_1</strain>
        <tissue evidence="7">Salivary glands</tissue>
    </source>
</reference>
<comment type="caution">
    <text evidence="7">The sequence shown here is derived from an EMBL/GenBank/DDBJ whole genome shotgun (WGS) entry which is preliminary data.</text>
</comment>
<evidence type="ECO:0000256" key="3">
    <source>
        <dbReference type="ARBA" id="ARBA00022842"/>
    </source>
</evidence>
<sequence length="428" mass="49235">MSSVRLLMLISGVLQCDASQGMKKAGVYVTVSSYSGLVSYGYFEMNWFGIQEEHIGKTFAALSRRNPPLTFSDILSLQPVTRSTDRFSTNVAAPSYNLSILMKGECLGYWALILGEDRAASKVNVLYSSCFTPRPRWMRKYRCTLSELTLKDMLIPGTHNSGMYYSGYLHPHELYTYNQYQSISHQLAYGIRCLDLRVQYYYGEFYVTHEKQRGPAKIREILTEVVQFVRETKELVLLDFHRFTKGFEQEYYNVPARHEQLVALIVALLGDLLLHRNTWWKHIDDIFRECDQNNVEVGCVMVFYNADYTGPHNEYLGTPIGQKWPNAQSNEALLKYLGKEACRYESWRLTSIMAELTPSFPSLIAGTRQASQWINHIITEYFRVAYNSCRAIISTDYFLGNGIIDVAIQANLVIGQRQLFEPCNDIEK</sequence>
<dbReference type="EMBL" id="JARKHS020008615">
    <property type="protein sequence ID" value="KAK8780608.1"/>
    <property type="molecule type" value="Genomic_DNA"/>
</dbReference>
<keyword evidence="3" id="KW-0460">Magnesium</keyword>
<dbReference type="AlphaFoldDB" id="A0AAQ4F1L7"/>
<evidence type="ECO:0008006" key="9">
    <source>
        <dbReference type="Google" id="ProtNLM"/>
    </source>
</evidence>
<dbReference type="SUPFAM" id="SSF51695">
    <property type="entry name" value="PLC-like phosphodiesterases"/>
    <property type="match status" value="1"/>
</dbReference>
<comment type="catalytic activity">
    <reaction evidence="1">
        <text>an N-(acyl)-sphingosylphosphoethanolamine = an N-(acyl)-sphingosyl-1,3-cyclic phosphate + ethanolamine</text>
        <dbReference type="Rhea" id="RHEA:60648"/>
        <dbReference type="ChEBI" id="CHEBI:57603"/>
        <dbReference type="ChEBI" id="CHEBI:143891"/>
        <dbReference type="ChEBI" id="CHEBI:143892"/>
    </reaction>
</comment>
<evidence type="ECO:0000256" key="2">
    <source>
        <dbReference type="ARBA" id="ARBA00022723"/>
    </source>
</evidence>
<dbReference type="InterPro" id="IPR017946">
    <property type="entry name" value="PLC-like_Pdiesterase_TIM-brl"/>
</dbReference>
<dbReference type="Proteomes" id="UP001321473">
    <property type="component" value="Unassembled WGS sequence"/>
</dbReference>
<keyword evidence="2" id="KW-0479">Metal-binding</keyword>
<evidence type="ECO:0000256" key="6">
    <source>
        <dbReference type="SAM" id="SignalP"/>
    </source>
</evidence>
<feature type="signal peptide" evidence="6">
    <location>
        <begin position="1"/>
        <end position="18"/>
    </location>
</feature>
<organism evidence="7 8">
    <name type="scientific">Amblyomma americanum</name>
    <name type="common">Lone star tick</name>
    <dbReference type="NCBI Taxonomy" id="6943"/>
    <lineage>
        <taxon>Eukaryota</taxon>
        <taxon>Metazoa</taxon>
        <taxon>Ecdysozoa</taxon>
        <taxon>Arthropoda</taxon>
        <taxon>Chelicerata</taxon>
        <taxon>Arachnida</taxon>
        <taxon>Acari</taxon>
        <taxon>Parasitiformes</taxon>
        <taxon>Ixodida</taxon>
        <taxon>Ixodoidea</taxon>
        <taxon>Ixodidae</taxon>
        <taxon>Amblyomminae</taxon>
        <taxon>Amblyomma</taxon>
    </lineage>
</organism>
<dbReference type="Gene3D" id="3.20.20.190">
    <property type="entry name" value="Phosphatidylinositol (PI) phosphodiesterase"/>
    <property type="match status" value="1"/>
</dbReference>
<gene>
    <name evidence="7" type="ORF">V5799_018051</name>
</gene>
<dbReference type="PROSITE" id="PS50007">
    <property type="entry name" value="PIPLC_X_DOMAIN"/>
    <property type="match status" value="1"/>
</dbReference>
<keyword evidence="4" id="KW-1015">Disulfide bond</keyword>
<dbReference type="InterPro" id="IPR051057">
    <property type="entry name" value="PI-PLC_domain"/>
</dbReference>
<feature type="chain" id="PRO_5042854403" description="Catalytic domain of phosphatidylinositol-specific phospholipase c x domain protein" evidence="6">
    <location>
        <begin position="19"/>
        <end position="428"/>
    </location>
</feature>
<dbReference type="GO" id="GO:0008081">
    <property type="term" value="F:phosphoric diester hydrolase activity"/>
    <property type="evidence" value="ECO:0007669"/>
    <property type="project" value="InterPro"/>
</dbReference>
<evidence type="ECO:0000313" key="7">
    <source>
        <dbReference type="EMBL" id="KAK8780608.1"/>
    </source>
</evidence>
<proteinExistence type="predicted"/>
<dbReference type="PANTHER" id="PTHR13593">
    <property type="match status" value="1"/>
</dbReference>
<keyword evidence="6" id="KW-0732">Signal</keyword>
<evidence type="ECO:0000256" key="1">
    <source>
        <dbReference type="ARBA" id="ARBA00000110"/>
    </source>
</evidence>
<keyword evidence="8" id="KW-1185">Reference proteome</keyword>
<evidence type="ECO:0000256" key="5">
    <source>
        <dbReference type="ARBA" id="ARBA00023239"/>
    </source>
</evidence>
<name>A0AAQ4F1L7_AMBAM</name>
<dbReference type="GO" id="GO:0016829">
    <property type="term" value="F:lyase activity"/>
    <property type="evidence" value="ECO:0007669"/>
    <property type="project" value="UniProtKB-KW"/>
</dbReference>
<keyword evidence="5" id="KW-0456">Lyase</keyword>
<dbReference type="GO" id="GO:0006629">
    <property type="term" value="P:lipid metabolic process"/>
    <property type="evidence" value="ECO:0007669"/>
    <property type="project" value="InterPro"/>
</dbReference>